<dbReference type="AlphaFoldDB" id="A0A8X6TLR6"/>
<protein>
    <submittedName>
        <fullName evidence="2">Uncharacterized protein</fullName>
    </submittedName>
</protein>
<dbReference type="Proteomes" id="UP000887013">
    <property type="component" value="Unassembled WGS sequence"/>
</dbReference>
<organism evidence="2 3">
    <name type="scientific">Nephila pilipes</name>
    <name type="common">Giant wood spider</name>
    <name type="synonym">Nephila maculata</name>
    <dbReference type="NCBI Taxonomy" id="299642"/>
    <lineage>
        <taxon>Eukaryota</taxon>
        <taxon>Metazoa</taxon>
        <taxon>Ecdysozoa</taxon>
        <taxon>Arthropoda</taxon>
        <taxon>Chelicerata</taxon>
        <taxon>Arachnida</taxon>
        <taxon>Araneae</taxon>
        <taxon>Araneomorphae</taxon>
        <taxon>Entelegynae</taxon>
        <taxon>Araneoidea</taxon>
        <taxon>Nephilidae</taxon>
        <taxon>Nephila</taxon>
    </lineage>
</organism>
<proteinExistence type="predicted"/>
<keyword evidence="3" id="KW-1185">Reference proteome</keyword>
<accession>A0A8X6TLR6</accession>
<keyword evidence="1" id="KW-0812">Transmembrane</keyword>
<keyword evidence="1" id="KW-1133">Transmembrane helix</keyword>
<evidence type="ECO:0000313" key="3">
    <source>
        <dbReference type="Proteomes" id="UP000887013"/>
    </source>
</evidence>
<dbReference type="EMBL" id="BMAW01108181">
    <property type="protein sequence ID" value="GFT32714.1"/>
    <property type="molecule type" value="Genomic_DNA"/>
</dbReference>
<gene>
    <name evidence="2" type="ORF">NPIL_110951</name>
</gene>
<keyword evidence="1" id="KW-0472">Membrane</keyword>
<name>A0A8X6TLR6_NEPPI</name>
<sequence length="109" mass="12404">MFIEIIAKSVVVAWMWCVMRLVIFNTYDIAYVLPIIIILDRLATPSSNVTSIGSTGSKIIGYAAQEDPNEKMEKNIVTKGKEETDMNEKISKLMYTEKEKALKKMKKLL</sequence>
<evidence type="ECO:0000313" key="2">
    <source>
        <dbReference type="EMBL" id="GFT32714.1"/>
    </source>
</evidence>
<feature type="transmembrane region" description="Helical" evidence="1">
    <location>
        <begin position="12"/>
        <end position="39"/>
    </location>
</feature>
<evidence type="ECO:0000256" key="1">
    <source>
        <dbReference type="SAM" id="Phobius"/>
    </source>
</evidence>
<reference evidence="2" key="1">
    <citation type="submission" date="2020-08" db="EMBL/GenBank/DDBJ databases">
        <title>Multicomponent nature underlies the extraordinary mechanical properties of spider dragline silk.</title>
        <authorList>
            <person name="Kono N."/>
            <person name="Nakamura H."/>
            <person name="Mori M."/>
            <person name="Yoshida Y."/>
            <person name="Ohtoshi R."/>
            <person name="Malay A.D."/>
            <person name="Moran D.A.P."/>
            <person name="Tomita M."/>
            <person name="Numata K."/>
            <person name="Arakawa K."/>
        </authorList>
    </citation>
    <scope>NUCLEOTIDE SEQUENCE</scope>
</reference>
<comment type="caution">
    <text evidence="2">The sequence shown here is derived from an EMBL/GenBank/DDBJ whole genome shotgun (WGS) entry which is preliminary data.</text>
</comment>